<gene>
    <name evidence="1" type="ORF">ACA1_085250</name>
</gene>
<organism evidence="1 2">
    <name type="scientific">Acanthamoeba castellanii (strain ATCC 30010 / Neff)</name>
    <dbReference type="NCBI Taxonomy" id="1257118"/>
    <lineage>
        <taxon>Eukaryota</taxon>
        <taxon>Amoebozoa</taxon>
        <taxon>Discosea</taxon>
        <taxon>Longamoebia</taxon>
        <taxon>Centramoebida</taxon>
        <taxon>Acanthamoebidae</taxon>
        <taxon>Acanthamoeba</taxon>
    </lineage>
</organism>
<reference evidence="1 2" key="1">
    <citation type="journal article" date="2013" name="Genome Biol.">
        <title>Genome of Acanthamoeba castellanii highlights extensive lateral gene transfer and early evolution of tyrosine kinase signaling.</title>
        <authorList>
            <person name="Clarke M."/>
            <person name="Lohan A.J."/>
            <person name="Liu B."/>
            <person name="Lagkouvardos I."/>
            <person name="Roy S."/>
            <person name="Zafar N."/>
            <person name="Bertelli C."/>
            <person name="Schilde C."/>
            <person name="Kianianmomeni A."/>
            <person name="Burglin T.R."/>
            <person name="Frech C."/>
            <person name="Turcotte B."/>
            <person name="Kopec K.O."/>
            <person name="Synnott J.M."/>
            <person name="Choo C."/>
            <person name="Paponov I."/>
            <person name="Finkler A."/>
            <person name="Soon Heng Tan C."/>
            <person name="Hutchins A.P."/>
            <person name="Weinmeier T."/>
            <person name="Rattei T."/>
            <person name="Chu J.S."/>
            <person name="Gimenez G."/>
            <person name="Irimia M."/>
            <person name="Rigden D.J."/>
            <person name="Fitzpatrick D.A."/>
            <person name="Lorenzo-Morales J."/>
            <person name="Bateman A."/>
            <person name="Chiu C.H."/>
            <person name="Tang P."/>
            <person name="Hegemann P."/>
            <person name="Fromm H."/>
            <person name="Raoult D."/>
            <person name="Greub G."/>
            <person name="Miranda-Saavedra D."/>
            <person name="Chen N."/>
            <person name="Nash P."/>
            <person name="Ginger M.L."/>
            <person name="Horn M."/>
            <person name="Schaap P."/>
            <person name="Caler L."/>
            <person name="Loftus B."/>
        </authorList>
    </citation>
    <scope>NUCLEOTIDE SEQUENCE [LARGE SCALE GENOMIC DNA]</scope>
    <source>
        <strain evidence="1 2">Neff</strain>
    </source>
</reference>
<sequence>MFMKDYHSSASPWMGPYSFLNICPSDSPLPLLLAQLDTTILKDTLSALTELNNAQAMKKSYQDLMFHWISTTR</sequence>
<accession>L8HMS6</accession>
<name>L8HMS6_ACACF</name>
<dbReference type="AlphaFoldDB" id="L8HMS6"/>
<evidence type="ECO:0000313" key="1">
    <source>
        <dbReference type="EMBL" id="ELR25696.1"/>
    </source>
</evidence>
<dbReference type="KEGG" id="acan:ACA1_085250"/>
<proteinExistence type="predicted"/>
<dbReference type="GeneID" id="14926765"/>
<dbReference type="EMBL" id="KB007794">
    <property type="protein sequence ID" value="ELR25696.1"/>
    <property type="molecule type" value="Genomic_DNA"/>
</dbReference>
<dbReference type="VEuPathDB" id="AmoebaDB:ACA1_085250"/>
<evidence type="ECO:0000313" key="2">
    <source>
        <dbReference type="Proteomes" id="UP000011083"/>
    </source>
</evidence>
<dbReference type="Proteomes" id="UP000011083">
    <property type="component" value="Unassembled WGS sequence"/>
</dbReference>
<protein>
    <submittedName>
        <fullName evidence="1">Uncharacterized protein</fullName>
    </submittedName>
</protein>
<dbReference type="RefSeq" id="XP_004358260.1">
    <property type="nucleotide sequence ID" value="XM_004358203.1"/>
</dbReference>
<keyword evidence="2" id="KW-1185">Reference proteome</keyword>